<reference evidence="5" key="1">
    <citation type="submission" date="2025-08" db="UniProtKB">
        <authorList>
            <consortium name="RefSeq"/>
        </authorList>
    </citation>
    <scope>IDENTIFICATION</scope>
    <source>
        <tissue evidence="5">Gonads</tissue>
    </source>
</reference>
<dbReference type="GeneID" id="106178151"/>
<dbReference type="RefSeq" id="XP_013416671.1">
    <property type="nucleotide sequence ID" value="XM_013561217.1"/>
</dbReference>
<feature type="region of interest" description="Disordered" evidence="1">
    <location>
        <begin position="253"/>
        <end position="291"/>
    </location>
</feature>
<gene>
    <name evidence="5" type="primary">LOC106178151</name>
</gene>
<keyword evidence="4" id="KW-1185">Reference proteome</keyword>
<keyword evidence="2" id="KW-1133">Transmembrane helix</keyword>
<dbReference type="AlphaFoldDB" id="A0A1S3K333"/>
<feature type="transmembrane region" description="Helical" evidence="2">
    <location>
        <begin position="184"/>
        <end position="207"/>
    </location>
</feature>
<evidence type="ECO:0000256" key="2">
    <source>
        <dbReference type="SAM" id="Phobius"/>
    </source>
</evidence>
<keyword evidence="2" id="KW-0812">Transmembrane</keyword>
<evidence type="ECO:0000313" key="5">
    <source>
        <dbReference type="RefSeq" id="XP_013416671.1"/>
    </source>
</evidence>
<feature type="transmembrane region" description="Helical" evidence="2">
    <location>
        <begin position="111"/>
        <end position="135"/>
    </location>
</feature>
<proteinExistence type="predicted"/>
<evidence type="ECO:0000313" key="4">
    <source>
        <dbReference type="Proteomes" id="UP000085678"/>
    </source>
</evidence>
<protein>
    <submittedName>
        <fullName evidence="5">Uncharacterized protein LOC106178151</fullName>
    </submittedName>
</protein>
<name>A0A1S3K333_LINAN</name>
<sequence length="337" mass="38089">MDFKLLCLFIIAIQNCINGPALEQGYISSSGGQKRVSSNKIGDGKTTKWTRIRTVCNNCEETPDLATIPINVFDYFDPFCATDWRKYIHINEAYALPPESWKEFMADCLMLFTWLLNEYYDCILILGIAFFIKMIPERSYLNNWEDIKMMGLMICTFLFFDALFKAITPHIKVLMAFALEPYSATLACLLYASITGATIAFMFRMAVSSTNDKLRLTNVSGPNINRCSAAVAALCPDETNRQKPRRREIGVQRFPKPTPKRHSRPSPTVVAAKWNSPNPFGPSDGSASEDRGINIFTNNDCPNPGHLSRSFSADILGSRVRVKLRQENPLCCQNLRY</sequence>
<feature type="signal peptide" evidence="3">
    <location>
        <begin position="1"/>
        <end position="23"/>
    </location>
</feature>
<organism evidence="4 5">
    <name type="scientific">Lingula anatina</name>
    <name type="common">Brachiopod</name>
    <name type="synonym">Lingula unguis</name>
    <dbReference type="NCBI Taxonomy" id="7574"/>
    <lineage>
        <taxon>Eukaryota</taxon>
        <taxon>Metazoa</taxon>
        <taxon>Spiralia</taxon>
        <taxon>Lophotrochozoa</taxon>
        <taxon>Brachiopoda</taxon>
        <taxon>Linguliformea</taxon>
        <taxon>Lingulata</taxon>
        <taxon>Lingulida</taxon>
        <taxon>Linguloidea</taxon>
        <taxon>Lingulidae</taxon>
        <taxon>Lingula</taxon>
    </lineage>
</organism>
<feature type="transmembrane region" description="Helical" evidence="2">
    <location>
        <begin position="147"/>
        <end position="164"/>
    </location>
</feature>
<dbReference type="Proteomes" id="UP000085678">
    <property type="component" value="Unplaced"/>
</dbReference>
<evidence type="ECO:0000256" key="3">
    <source>
        <dbReference type="SAM" id="SignalP"/>
    </source>
</evidence>
<accession>A0A1S3K333</accession>
<evidence type="ECO:0000256" key="1">
    <source>
        <dbReference type="SAM" id="MobiDB-lite"/>
    </source>
</evidence>
<feature type="chain" id="PRO_5010240973" evidence="3">
    <location>
        <begin position="24"/>
        <end position="337"/>
    </location>
</feature>
<keyword evidence="3" id="KW-0732">Signal</keyword>
<keyword evidence="2" id="KW-0472">Membrane</keyword>
<dbReference type="InParanoid" id="A0A1S3K333"/>
<dbReference type="KEGG" id="lak:106178151"/>